<dbReference type="EMBL" id="CZQD01000046">
    <property type="protein sequence ID" value="CUS57564.1"/>
    <property type="molecule type" value="Genomic_DNA"/>
</dbReference>
<dbReference type="CDD" id="cd05300">
    <property type="entry name" value="2-Hacid_dh_1"/>
    <property type="match status" value="1"/>
</dbReference>
<reference evidence="4" key="1">
    <citation type="submission" date="2015-10" db="EMBL/GenBank/DDBJ databases">
        <authorList>
            <person name="Gilbert D.G."/>
        </authorList>
    </citation>
    <scope>NUCLEOTIDE SEQUENCE</scope>
</reference>
<feature type="domain" description="D-isomer specific 2-hydroxyacid dehydrogenase NAD-binding" evidence="3">
    <location>
        <begin position="241"/>
        <end position="409"/>
    </location>
</feature>
<dbReference type="PANTHER" id="PTHR43333:SF1">
    <property type="entry name" value="D-ISOMER SPECIFIC 2-HYDROXYACID DEHYDROGENASE NAD-BINDING DOMAIN-CONTAINING PROTEIN"/>
    <property type="match status" value="1"/>
</dbReference>
<evidence type="ECO:0000256" key="2">
    <source>
        <dbReference type="ARBA" id="ARBA00023027"/>
    </source>
</evidence>
<dbReference type="SUPFAM" id="SSF51735">
    <property type="entry name" value="NAD(P)-binding Rossmann-fold domains"/>
    <property type="match status" value="1"/>
</dbReference>
<keyword evidence="2" id="KW-0520">NAD</keyword>
<dbReference type="EC" id="1.1.1.95" evidence="4"/>
<dbReference type="GO" id="GO:0004617">
    <property type="term" value="F:phosphoglycerate dehydrogenase activity"/>
    <property type="evidence" value="ECO:0007669"/>
    <property type="project" value="UniProtKB-EC"/>
</dbReference>
<sequence>MGGHARGDFLALHGKISFSLDRAIVTGLVDAPGACEGLIEGVDQAADRAAIGRFVLQHVGHVAPPILVIAAIALYADRVGGAQRGCEIGRIAEIIRSTNRQSRLRCACAAEHHRAKQENMKTCLLHATTFARIRERLKGLEHEIEFIVMDEDGLFSHAGDGTVVHDIRPDIVFGNTDVWFGDHARDFMIAVLKTGGIDWFQSSAAGLDNPALISVGKISRTFCTNHTQSEAMAEWALWQSFDFFKKGPEHRAQQAEADWNRLEMREMMGSRWLIVGFGSIGSAVGKRVQLLGGHVTGARRSPGPAEGADHIVPMALVKSELEQADVVLLSVPLTDETAGMVDAEFLAAMRPDALLMNLGRGQLVDEAALVAALDAGRPAFASVDVTAEEPLPSDSPLWRHPKVAITPHNSAMTQATYIRADETFLDNLKSYLANEPLKHVVPRETFAD</sequence>
<dbReference type="GO" id="GO:0051287">
    <property type="term" value="F:NAD binding"/>
    <property type="evidence" value="ECO:0007669"/>
    <property type="project" value="InterPro"/>
</dbReference>
<dbReference type="Gene3D" id="3.40.50.720">
    <property type="entry name" value="NAD(P)-binding Rossmann-like Domain"/>
    <property type="match status" value="2"/>
</dbReference>
<dbReference type="InterPro" id="IPR029753">
    <property type="entry name" value="D-isomer_DH_CS"/>
</dbReference>
<keyword evidence="1 4" id="KW-0560">Oxidoreductase</keyword>
<dbReference type="PROSITE" id="PS00671">
    <property type="entry name" value="D_2_HYDROXYACID_DH_3"/>
    <property type="match status" value="1"/>
</dbReference>
<dbReference type="InterPro" id="IPR006140">
    <property type="entry name" value="D-isomer_DH_NAD-bd"/>
</dbReference>
<dbReference type="Pfam" id="PF02826">
    <property type="entry name" value="2-Hacid_dh_C"/>
    <property type="match status" value="1"/>
</dbReference>
<protein>
    <submittedName>
        <fullName evidence="4">D-3-phosphoglycerate dehydrogenase</fullName>
        <ecNumber evidence="4">1.1.1.95</ecNumber>
    </submittedName>
</protein>
<evidence type="ECO:0000259" key="3">
    <source>
        <dbReference type="Pfam" id="PF02826"/>
    </source>
</evidence>
<proteinExistence type="predicted"/>
<dbReference type="PANTHER" id="PTHR43333">
    <property type="entry name" value="2-HACID_DH_C DOMAIN-CONTAINING PROTEIN"/>
    <property type="match status" value="1"/>
</dbReference>
<dbReference type="AlphaFoldDB" id="A0A160U3R2"/>
<dbReference type="InterPro" id="IPR036291">
    <property type="entry name" value="NAD(P)-bd_dom_sf"/>
</dbReference>
<evidence type="ECO:0000256" key="1">
    <source>
        <dbReference type="ARBA" id="ARBA00023002"/>
    </source>
</evidence>
<accession>A0A160U3R2</accession>
<organism evidence="4">
    <name type="scientific">hydrothermal vent metagenome</name>
    <dbReference type="NCBI Taxonomy" id="652676"/>
    <lineage>
        <taxon>unclassified sequences</taxon>
        <taxon>metagenomes</taxon>
        <taxon>ecological metagenomes</taxon>
    </lineage>
</organism>
<evidence type="ECO:0000313" key="4">
    <source>
        <dbReference type="EMBL" id="CUS57564.1"/>
    </source>
</evidence>
<name>A0A160U3R2_9ZZZZ</name>
<gene>
    <name evidence="4" type="ORF">MGWOODY_Hyp2260</name>
</gene>